<dbReference type="InterPro" id="IPR003488">
    <property type="entry name" value="DprA"/>
</dbReference>
<dbReference type="eggNOG" id="COG0758">
    <property type="taxonomic scope" value="Bacteria"/>
</dbReference>
<dbReference type="EMBL" id="CP009170">
    <property type="protein sequence ID" value="AIS52537.1"/>
    <property type="molecule type" value="Genomic_DNA"/>
</dbReference>
<dbReference type="Gene3D" id="3.40.50.450">
    <property type="match status" value="1"/>
</dbReference>
<dbReference type="HOGENOM" id="CLU_029601_0_3_9"/>
<dbReference type="SUPFAM" id="SSF47781">
    <property type="entry name" value="RuvA domain 2-like"/>
    <property type="match status" value="1"/>
</dbReference>
<dbReference type="KEGG" id="tki:TKV_c13660"/>
<evidence type="ECO:0000259" key="3">
    <source>
        <dbReference type="Pfam" id="PF17782"/>
    </source>
</evidence>
<dbReference type="GO" id="GO:0009294">
    <property type="term" value="P:DNA-mediated transformation"/>
    <property type="evidence" value="ECO:0007669"/>
    <property type="project" value="InterPro"/>
</dbReference>
<comment type="similarity">
    <text evidence="1">Belongs to the DprA/Smf family.</text>
</comment>
<dbReference type="PANTHER" id="PTHR43022:SF1">
    <property type="entry name" value="PROTEIN SMF"/>
    <property type="match status" value="1"/>
</dbReference>
<keyword evidence="5" id="KW-1185">Reference proteome</keyword>
<sequence>MERNKVFKIWLSSIKGVGYKNFTKLIEFFGSAEEVYNAKEIDILKAVRSKKLTENIIEAKKQNPFEYIERLQKLRIKVYTLEEEEYPEELKNIYDPPPVLYTKGNISLKDSLCIAMVGSRNATFYGKQMAQKLAYELAERGIIVVSGMARGIDSFSHIGALKAKGKTIAVLGSGINVVYPKENKKLMEQIIENGLLVSEFPLDFPPLPQNFPSRNRIISGLSLGVVVVEAGVKSGSLLTAKFALEQGREVFAVPGNATSAYSKGTNELIKQGAKLVNDVNDILEEFNFRGDVQEKITQNTLASLSDEEKKVYEFICEAPRDIEEVISYFGLKAAKANVILSSLMLKGIIEKLPGNKYEKKIF</sequence>
<dbReference type="STRING" id="2325.TKV_c13660"/>
<dbReference type="Pfam" id="PF17782">
    <property type="entry name" value="WHD_DprA"/>
    <property type="match status" value="1"/>
</dbReference>
<dbReference type="NCBIfam" id="TIGR00732">
    <property type="entry name" value="dprA"/>
    <property type="match status" value="1"/>
</dbReference>
<dbReference type="InterPro" id="IPR036388">
    <property type="entry name" value="WH-like_DNA-bd_sf"/>
</dbReference>
<dbReference type="Proteomes" id="UP000029669">
    <property type="component" value="Chromosome"/>
</dbReference>
<gene>
    <name evidence="4" type="primary">smf</name>
    <name evidence="4" type="ORF">TKV_c13660</name>
</gene>
<evidence type="ECO:0000313" key="5">
    <source>
        <dbReference type="Proteomes" id="UP000029669"/>
    </source>
</evidence>
<dbReference type="InterPro" id="IPR041614">
    <property type="entry name" value="DprA_WH"/>
</dbReference>
<name>A0A097ARV5_THEKI</name>
<evidence type="ECO:0000256" key="1">
    <source>
        <dbReference type="ARBA" id="ARBA00006525"/>
    </source>
</evidence>
<dbReference type="SUPFAM" id="SSF102405">
    <property type="entry name" value="MCP/YpsA-like"/>
    <property type="match status" value="1"/>
</dbReference>
<evidence type="ECO:0000259" key="2">
    <source>
        <dbReference type="Pfam" id="PF02481"/>
    </source>
</evidence>
<feature type="domain" description="DprA winged helix" evidence="3">
    <location>
        <begin position="300"/>
        <end position="355"/>
    </location>
</feature>
<proteinExistence type="inferred from homology"/>
<protein>
    <submittedName>
        <fullName evidence="4">Protein Smf</fullName>
    </submittedName>
</protein>
<evidence type="ECO:0000313" key="4">
    <source>
        <dbReference type="EMBL" id="AIS52537.1"/>
    </source>
</evidence>
<dbReference type="AlphaFoldDB" id="A0A097ARV5"/>
<organism evidence="4 5">
    <name type="scientific">Thermoanaerobacter kivui</name>
    <name type="common">Acetogenium kivui</name>
    <dbReference type="NCBI Taxonomy" id="2325"/>
    <lineage>
        <taxon>Bacteria</taxon>
        <taxon>Bacillati</taxon>
        <taxon>Bacillota</taxon>
        <taxon>Clostridia</taxon>
        <taxon>Thermoanaerobacterales</taxon>
        <taxon>Thermoanaerobacteraceae</taxon>
        <taxon>Thermoanaerobacter</taxon>
    </lineage>
</organism>
<dbReference type="OrthoDB" id="9785707at2"/>
<accession>A0A097ARV5</accession>
<dbReference type="PANTHER" id="PTHR43022">
    <property type="entry name" value="PROTEIN SMF"/>
    <property type="match status" value="1"/>
</dbReference>
<feature type="domain" description="Smf/DprA SLOG" evidence="2">
    <location>
        <begin position="78"/>
        <end position="286"/>
    </location>
</feature>
<dbReference type="InterPro" id="IPR057666">
    <property type="entry name" value="DrpA_SLOG"/>
</dbReference>
<reference evidence="5" key="1">
    <citation type="journal article" date="2015" name="Genome Announc.">
        <title>Whole-Genome Sequences of 80 Environmental and Clinical Isolates of Burkholderia pseudomallei.</title>
        <authorList>
            <person name="Johnson S.L."/>
            <person name="Baker A.L."/>
            <person name="Chain P.S."/>
            <person name="Currie B.J."/>
            <person name="Daligault H.E."/>
            <person name="Davenport K.W."/>
            <person name="Davis C.B."/>
            <person name="Inglis T.J."/>
            <person name="Kaestli M."/>
            <person name="Koren S."/>
            <person name="Mayo M."/>
            <person name="Merritt A.J."/>
            <person name="Price E.P."/>
            <person name="Sarovich D.S."/>
            <person name="Warner J."/>
            <person name="Rosovitz M.J."/>
        </authorList>
    </citation>
    <scope>NUCLEOTIDE SEQUENCE [LARGE SCALE GENOMIC DNA]</scope>
    <source>
        <strain evidence="5">DSM 2030</strain>
    </source>
</reference>
<dbReference type="Gene3D" id="1.10.10.10">
    <property type="entry name" value="Winged helix-like DNA-binding domain superfamily/Winged helix DNA-binding domain"/>
    <property type="match status" value="1"/>
</dbReference>
<dbReference type="Pfam" id="PF02481">
    <property type="entry name" value="DNA_processg_A"/>
    <property type="match status" value="1"/>
</dbReference>
<dbReference type="RefSeq" id="WP_049685273.1">
    <property type="nucleotide sequence ID" value="NZ_CP009170.1"/>
</dbReference>
<dbReference type="InterPro" id="IPR010994">
    <property type="entry name" value="RuvA_2-like"/>
</dbReference>